<feature type="domain" description="Peptidase U32 collagenase" evidence="1">
    <location>
        <begin position="380"/>
        <end position="496"/>
    </location>
</feature>
<dbReference type="GO" id="GO:0006508">
    <property type="term" value="P:proteolysis"/>
    <property type="evidence" value="ECO:0007669"/>
    <property type="project" value="UniProtKB-KW"/>
</dbReference>
<dbReference type="InterPro" id="IPR020988">
    <property type="entry name" value="Pept_U32_collagenase"/>
</dbReference>
<name>A0ABU0DY31_9FIRM</name>
<evidence type="ECO:0000259" key="1">
    <source>
        <dbReference type="Pfam" id="PF12392"/>
    </source>
</evidence>
<proteinExistence type="predicted"/>
<keyword evidence="2" id="KW-0645">Protease</keyword>
<dbReference type="EC" id="3.4.-.-" evidence="2"/>
<dbReference type="Pfam" id="PF01136">
    <property type="entry name" value="Peptidase_U32"/>
    <property type="match status" value="2"/>
</dbReference>
<protein>
    <submittedName>
        <fullName evidence="2">Protease</fullName>
        <ecNumber evidence="2">3.4.-.-</ecNumber>
    </submittedName>
</protein>
<dbReference type="Proteomes" id="UP001230220">
    <property type="component" value="Unassembled WGS sequence"/>
</dbReference>
<comment type="caution">
    <text evidence="2">The sequence shown here is derived from an EMBL/GenBank/DDBJ whole genome shotgun (WGS) entry which is preliminary data.</text>
</comment>
<dbReference type="InterPro" id="IPR051454">
    <property type="entry name" value="RNA/ubiquinone_mod_enzymes"/>
</dbReference>
<dbReference type="PANTHER" id="PTHR30217:SF10">
    <property type="entry name" value="23S RRNA 5-HYDROXYCYTIDINE C2501 SYNTHASE"/>
    <property type="match status" value="1"/>
</dbReference>
<evidence type="ECO:0000313" key="3">
    <source>
        <dbReference type="Proteomes" id="UP001230220"/>
    </source>
</evidence>
<dbReference type="InterPro" id="IPR001539">
    <property type="entry name" value="Peptidase_U32"/>
</dbReference>
<evidence type="ECO:0000313" key="2">
    <source>
        <dbReference type="EMBL" id="MDQ0359549.1"/>
    </source>
</evidence>
<sequence length="749" mass="87048">MKNIELLSPAGKIESAYAAIQNGADAIYMSGYKFGARAYAANFSMEEIEHIINYAHGYHVRVYITLNTLLYEHELEECFAYIKELYELKVDALIVQDLGIMYYIRTQFPDFEVHASTQMHVYNKDALLFLESQGIKRAVLARECSKEQISSFRDIDIEKEVFVHGALCISFSGQCLFSAMNNNRSGNRGMCAQGCRLPYTLLREDKEIIKSKYLLSPKDINLLDDVETLKQLPIDSLKIEGRMKSSEYVGEVTSLYRSLLDNHSNKVSQEEMNKLKVLFNRDYTKGHLFSKQAKELMNYERPNHIGIELGSVIYVNKQRIGIKLIQPLHQHDGIRFLMKEDIGFQINRMYKDDLLVASAKAGEVIEIDTRDMPVSKGTKVVKTKDVQIEKEIQQEYQKQPRKESIYGRVILKLNEVIQLEVWDDYGNFVNVNSEQIVSEATNRAALSEDIKSKLMKTGDTIYQFKQLDIQLDDGLFIPIKVLNELRRTALDLLYKQVQKQFQRDGELLSLPPLRFHESSETRLEVTVLKEEQLIEAIKYPGIHIYIDDSSIYKKYAQSKYVHYRTPNVIESYPEETSMVGDIGGINKGYHLDYSLNVHNSYALEYLQHLNNKHIYLSQELSQEQTKELISEYQTRNHTFGDIGVVLYGKVKLMSMKYCAVNSLCSDGKKKNCQLCKVKDYYLQDTFQQKFWLRGDENCIMHMYHHKVNDQITKLKEYKQLQIDLFRLDFTDETPQEIRNLIQKFQNSNQ</sequence>
<dbReference type="GO" id="GO:0008233">
    <property type="term" value="F:peptidase activity"/>
    <property type="evidence" value="ECO:0007669"/>
    <property type="project" value="UniProtKB-KW"/>
</dbReference>
<accession>A0ABU0DY31</accession>
<dbReference type="EMBL" id="JAUSUR010000001">
    <property type="protein sequence ID" value="MDQ0359549.1"/>
    <property type="molecule type" value="Genomic_DNA"/>
</dbReference>
<dbReference type="Pfam" id="PF12392">
    <property type="entry name" value="DUF3656"/>
    <property type="match status" value="1"/>
</dbReference>
<keyword evidence="3" id="KW-1185">Reference proteome</keyword>
<dbReference type="PANTHER" id="PTHR30217">
    <property type="entry name" value="PEPTIDASE U32 FAMILY"/>
    <property type="match status" value="1"/>
</dbReference>
<gene>
    <name evidence="2" type="ORF">J2S15_000280</name>
</gene>
<reference evidence="2 3" key="1">
    <citation type="submission" date="2023-07" db="EMBL/GenBank/DDBJ databases">
        <title>Genomic Encyclopedia of Type Strains, Phase IV (KMG-IV): sequencing the most valuable type-strain genomes for metagenomic binning, comparative biology and taxonomic classification.</title>
        <authorList>
            <person name="Goeker M."/>
        </authorList>
    </citation>
    <scope>NUCLEOTIDE SEQUENCE [LARGE SCALE GENOMIC DNA]</scope>
    <source>
        <strain evidence="2 3">DSM 16784</strain>
    </source>
</reference>
<keyword evidence="2" id="KW-0378">Hydrolase</keyword>
<dbReference type="RefSeq" id="WP_307404748.1">
    <property type="nucleotide sequence ID" value="NZ_JAUSUR010000001.1"/>
</dbReference>
<organism evidence="2 3">
    <name type="scientific">Breznakia pachnodae</name>
    <dbReference type="NCBI Taxonomy" id="265178"/>
    <lineage>
        <taxon>Bacteria</taxon>
        <taxon>Bacillati</taxon>
        <taxon>Bacillota</taxon>
        <taxon>Erysipelotrichia</taxon>
        <taxon>Erysipelotrichales</taxon>
        <taxon>Erysipelotrichaceae</taxon>
        <taxon>Breznakia</taxon>
    </lineage>
</organism>